<keyword evidence="2" id="KW-0418">Kinase</keyword>
<keyword evidence="2" id="KW-0808">Transferase</keyword>
<proteinExistence type="predicted"/>
<dbReference type="Proteomes" id="UP000250235">
    <property type="component" value="Unassembled WGS sequence"/>
</dbReference>
<sequence length="204" mass="23267">MGSNPSTESNYKTAVNSMNTMQMLCMRCGTTAEGYNQGREPKNAMHSEICNRISVWPREMRVRNHRSPSHPGTTEQQQRNKAMAATAERNDMRVCNILEYKRINICNTAIKHNKHTQSSTRTSTRHGHPINQQPQFIQAINMLIYKLQIRTSIPSTISTITGPRDLIPTPANTRKVQGTLTETHGWESHTQTSYHPTQQLNRKL</sequence>
<accession>A0A2Z7CNN5</accession>
<feature type="compositionally biased region" description="Polar residues" evidence="1">
    <location>
        <begin position="70"/>
        <end position="80"/>
    </location>
</feature>
<dbReference type="GO" id="GO:0016301">
    <property type="term" value="F:kinase activity"/>
    <property type="evidence" value="ECO:0007669"/>
    <property type="project" value="UniProtKB-KW"/>
</dbReference>
<feature type="region of interest" description="Disordered" evidence="1">
    <location>
        <begin position="63"/>
        <end position="82"/>
    </location>
</feature>
<feature type="region of interest" description="Disordered" evidence="1">
    <location>
        <begin position="184"/>
        <end position="204"/>
    </location>
</feature>
<reference evidence="2 3" key="1">
    <citation type="journal article" date="2015" name="Proc. Natl. Acad. Sci. U.S.A.">
        <title>The resurrection genome of Boea hygrometrica: A blueprint for survival of dehydration.</title>
        <authorList>
            <person name="Xiao L."/>
            <person name="Yang G."/>
            <person name="Zhang L."/>
            <person name="Yang X."/>
            <person name="Zhao S."/>
            <person name="Ji Z."/>
            <person name="Zhou Q."/>
            <person name="Hu M."/>
            <person name="Wang Y."/>
            <person name="Chen M."/>
            <person name="Xu Y."/>
            <person name="Jin H."/>
            <person name="Xiao X."/>
            <person name="Hu G."/>
            <person name="Bao F."/>
            <person name="Hu Y."/>
            <person name="Wan P."/>
            <person name="Li L."/>
            <person name="Deng X."/>
            <person name="Kuang T."/>
            <person name="Xiang C."/>
            <person name="Zhu J.K."/>
            <person name="Oliver M.J."/>
            <person name="He Y."/>
        </authorList>
    </citation>
    <scope>NUCLEOTIDE SEQUENCE [LARGE SCALE GENOMIC DNA]</scope>
    <source>
        <strain evidence="3">cv. XS01</strain>
    </source>
</reference>
<protein>
    <submittedName>
        <fullName evidence="2">Alpha-glucan water dikinase, chloroplast</fullName>
    </submittedName>
</protein>
<gene>
    <name evidence="2" type="ORF">F511_08070</name>
</gene>
<evidence type="ECO:0000313" key="2">
    <source>
        <dbReference type="EMBL" id="KZV48398.1"/>
    </source>
</evidence>
<name>A0A2Z7CNN5_9LAMI</name>
<dbReference type="EMBL" id="KQ993867">
    <property type="protein sequence ID" value="KZV48398.1"/>
    <property type="molecule type" value="Genomic_DNA"/>
</dbReference>
<organism evidence="2 3">
    <name type="scientific">Dorcoceras hygrometricum</name>
    <dbReference type="NCBI Taxonomy" id="472368"/>
    <lineage>
        <taxon>Eukaryota</taxon>
        <taxon>Viridiplantae</taxon>
        <taxon>Streptophyta</taxon>
        <taxon>Embryophyta</taxon>
        <taxon>Tracheophyta</taxon>
        <taxon>Spermatophyta</taxon>
        <taxon>Magnoliopsida</taxon>
        <taxon>eudicotyledons</taxon>
        <taxon>Gunneridae</taxon>
        <taxon>Pentapetalae</taxon>
        <taxon>asterids</taxon>
        <taxon>lamiids</taxon>
        <taxon>Lamiales</taxon>
        <taxon>Gesneriaceae</taxon>
        <taxon>Didymocarpoideae</taxon>
        <taxon>Trichosporeae</taxon>
        <taxon>Loxocarpinae</taxon>
        <taxon>Dorcoceras</taxon>
    </lineage>
</organism>
<keyword evidence="3" id="KW-1185">Reference proteome</keyword>
<dbReference type="AlphaFoldDB" id="A0A2Z7CNN5"/>
<evidence type="ECO:0000256" key="1">
    <source>
        <dbReference type="SAM" id="MobiDB-lite"/>
    </source>
</evidence>
<evidence type="ECO:0000313" key="3">
    <source>
        <dbReference type="Proteomes" id="UP000250235"/>
    </source>
</evidence>